<evidence type="ECO:0000313" key="1">
    <source>
        <dbReference type="EMBL" id="BDY33001.1"/>
    </source>
</evidence>
<dbReference type="Proteomes" id="UP001241092">
    <property type="component" value="Chromosome"/>
</dbReference>
<proteinExistence type="predicted"/>
<sequence>MTEDEIDAYIDRLVADAPPLSDVTAARLALVLQPVRYEVAG</sequence>
<dbReference type="RefSeq" id="WP_286212634.1">
    <property type="nucleotide sequence ID" value="NZ_AP027452.1"/>
</dbReference>
<gene>
    <name evidence="1" type="ORF">hbim_06973</name>
</gene>
<protein>
    <submittedName>
        <fullName evidence="1">Uncharacterized protein</fullName>
    </submittedName>
</protein>
<dbReference type="EMBL" id="AP027452">
    <property type="protein sequence ID" value="BDY33001.1"/>
    <property type="molecule type" value="Genomic_DNA"/>
</dbReference>
<evidence type="ECO:0000313" key="2">
    <source>
        <dbReference type="Proteomes" id="UP001241092"/>
    </source>
</evidence>
<reference evidence="1" key="1">
    <citation type="submission" date="2023-03" db="EMBL/GenBank/DDBJ databases">
        <title>Draft genome sequence of a Mycolicibacterium mageritense strain H4_3_1 isolated from a hybrid biological-inorganic system reactor.</title>
        <authorList>
            <person name="Feng X."/>
            <person name="Kazama D."/>
            <person name="Sato K."/>
            <person name="Kobayashi H."/>
        </authorList>
    </citation>
    <scope>NUCLEOTIDE SEQUENCE</scope>
    <source>
        <strain evidence="1">H4_3_1</strain>
    </source>
</reference>
<dbReference type="AlphaFoldDB" id="A0AAI8U1W3"/>
<accession>A0AAI8U1W3</accession>
<organism evidence="1 2">
    <name type="scientific">Mycolicibacterium mageritense</name>
    <name type="common">Mycobacterium mageritense</name>
    <dbReference type="NCBI Taxonomy" id="53462"/>
    <lineage>
        <taxon>Bacteria</taxon>
        <taxon>Bacillati</taxon>
        <taxon>Actinomycetota</taxon>
        <taxon>Actinomycetes</taxon>
        <taxon>Mycobacteriales</taxon>
        <taxon>Mycobacteriaceae</taxon>
        <taxon>Mycolicibacterium</taxon>
    </lineage>
</organism>
<name>A0AAI8U1W3_MYCME</name>